<evidence type="ECO:0008006" key="4">
    <source>
        <dbReference type="Google" id="ProtNLM"/>
    </source>
</evidence>
<feature type="transmembrane region" description="Helical" evidence="1">
    <location>
        <begin position="15"/>
        <end position="33"/>
    </location>
</feature>
<feature type="transmembrane region" description="Helical" evidence="1">
    <location>
        <begin position="45"/>
        <end position="69"/>
    </location>
</feature>
<gene>
    <name evidence="2" type="ORF">MNV_1740052</name>
</gene>
<name>A0A284VM74_9EURY</name>
<dbReference type="AlphaFoldDB" id="A0A284VM74"/>
<keyword evidence="1" id="KW-1133">Transmembrane helix</keyword>
<sequence>MGFLGTAASSFADTVLIIQTIGFIVLLSGIIYVKRRDFLKHFRMTRITVFLGVLSFIWMGYSLISYLQILGTVEVLLVSHVITGSVALFAGVLLAFDRLIKKTKAPMRTVFLLWALALVLGILFYNNYYTS</sequence>
<feature type="transmembrane region" description="Helical" evidence="1">
    <location>
        <begin position="108"/>
        <end position="128"/>
    </location>
</feature>
<dbReference type="RefSeq" id="WP_096204611.1">
    <property type="nucleotide sequence ID" value="NZ_FZMP01000084.1"/>
</dbReference>
<evidence type="ECO:0000313" key="3">
    <source>
        <dbReference type="Proteomes" id="UP000218615"/>
    </source>
</evidence>
<feature type="transmembrane region" description="Helical" evidence="1">
    <location>
        <begin position="75"/>
        <end position="96"/>
    </location>
</feature>
<dbReference type="OrthoDB" id="379292at2157"/>
<organism evidence="2 3">
    <name type="scientific">Candidatus Methanoperedens nitratireducens</name>
    <dbReference type="NCBI Taxonomy" id="1392998"/>
    <lineage>
        <taxon>Archaea</taxon>
        <taxon>Methanobacteriati</taxon>
        <taxon>Methanobacteriota</taxon>
        <taxon>Stenosarchaea group</taxon>
        <taxon>Methanomicrobia</taxon>
        <taxon>Methanosarcinales</taxon>
        <taxon>ANME-2 cluster</taxon>
        <taxon>Candidatus Methanoperedentaceae</taxon>
        <taxon>Candidatus Methanoperedens</taxon>
    </lineage>
</organism>
<keyword evidence="1" id="KW-0812">Transmembrane</keyword>
<reference evidence="3" key="1">
    <citation type="submission" date="2017-06" db="EMBL/GenBank/DDBJ databases">
        <authorList>
            <person name="Cremers G."/>
        </authorList>
    </citation>
    <scope>NUCLEOTIDE SEQUENCE [LARGE SCALE GENOMIC DNA]</scope>
</reference>
<protein>
    <recommendedName>
        <fullName evidence="4">DUF420 domain-containing protein</fullName>
    </recommendedName>
</protein>
<keyword evidence="3" id="KW-1185">Reference proteome</keyword>
<keyword evidence="1" id="KW-0472">Membrane</keyword>
<proteinExistence type="predicted"/>
<dbReference type="EMBL" id="FZMP01000084">
    <property type="protein sequence ID" value="SNQ60307.1"/>
    <property type="molecule type" value="Genomic_DNA"/>
</dbReference>
<evidence type="ECO:0000313" key="2">
    <source>
        <dbReference type="EMBL" id="SNQ60307.1"/>
    </source>
</evidence>
<accession>A0A284VM74</accession>
<dbReference type="Proteomes" id="UP000218615">
    <property type="component" value="Unassembled WGS sequence"/>
</dbReference>
<evidence type="ECO:0000256" key="1">
    <source>
        <dbReference type="SAM" id="Phobius"/>
    </source>
</evidence>